<dbReference type="Proteomes" id="UP001500683">
    <property type="component" value="Unassembled WGS sequence"/>
</dbReference>
<accession>A0ABP7WEN8</accession>
<sequence length="64" mass="7303">MSEAEIKAALRAEFPGWSIITARDTGRWWATRGPKLGEQVRHGVSVLDADTAQELRQRLREVER</sequence>
<evidence type="ECO:0000313" key="1">
    <source>
        <dbReference type="EMBL" id="GAA4087289.1"/>
    </source>
</evidence>
<evidence type="ECO:0000313" key="2">
    <source>
        <dbReference type="Proteomes" id="UP001500683"/>
    </source>
</evidence>
<proteinExistence type="predicted"/>
<gene>
    <name evidence="1" type="ORF">GCM10022214_54410</name>
</gene>
<organism evidence="1 2">
    <name type="scientific">Actinomadura miaoliensis</name>
    <dbReference type="NCBI Taxonomy" id="430685"/>
    <lineage>
        <taxon>Bacteria</taxon>
        <taxon>Bacillati</taxon>
        <taxon>Actinomycetota</taxon>
        <taxon>Actinomycetes</taxon>
        <taxon>Streptosporangiales</taxon>
        <taxon>Thermomonosporaceae</taxon>
        <taxon>Actinomadura</taxon>
    </lineage>
</organism>
<comment type="caution">
    <text evidence="1">The sequence shown here is derived from an EMBL/GenBank/DDBJ whole genome shotgun (WGS) entry which is preliminary data.</text>
</comment>
<reference evidence="2" key="1">
    <citation type="journal article" date="2019" name="Int. J. Syst. Evol. Microbiol.">
        <title>The Global Catalogue of Microorganisms (GCM) 10K type strain sequencing project: providing services to taxonomists for standard genome sequencing and annotation.</title>
        <authorList>
            <consortium name="The Broad Institute Genomics Platform"/>
            <consortium name="The Broad Institute Genome Sequencing Center for Infectious Disease"/>
            <person name="Wu L."/>
            <person name="Ma J."/>
        </authorList>
    </citation>
    <scope>NUCLEOTIDE SEQUENCE [LARGE SCALE GENOMIC DNA]</scope>
    <source>
        <strain evidence="2">JCM 16702</strain>
    </source>
</reference>
<keyword evidence="2" id="KW-1185">Reference proteome</keyword>
<dbReference type="EMBL" id="BAAAZG010000040">
    <property type="protein sequence ID" value="GAA4087289.1"/>
    <property type="molecule type" value="Genomic_DNA"/>
</dbReference>
<name>A0ABP7WEN8_9ACTN</name>
<dbReference type="RefSeq" id="WP_344952980.1">
    <property type="nucleotide sequence ID" value="NZ_BAAAZG010000040.1"/>
</dbReference>
<protein>
    <submittedName>
        <fullName evidence="1">Uncharacterized protein</fullName>
    </submittedName>
</protein>